<dbReference type="EMBL" id="LSSM01007567">
    <property type="protein sequence ID" value="OMJ07781.1"/>
    <property type="molecule type" value="Genomic_DNA"/>
</dbReference>
<gene>
    <name evidence="1" type="ORF">AYI69_g11324</name>
</gene>
<dbReference type="Proteomes" id="UP000187429">
    <property type="component" value="Unassembled WGS sequence"/>
</dbReference>
<name>A0A1R1WZI5_9FUNG</name>
<dbReference type="SUPFAM" id="SSF56219">
    <property type="entry name" value="DNase I-like"/>
    <property type="match status" value="1"/>
</dbReference>
<reference evidence="2" key="1">
    <citation type="submission" date="2017-01" db="EMBL/GenBank/DDBJ databases">
        <authorList>
            <person name="Wang Y."/>
            <person name="White M."/>
            <person name="Kvist S."/>
            <person name="Moncalvo J.-M."/>
        </authorList>
    </citation>
    <scope>NUCLEOTIDE SEQUENCE [LARGE SCALE GENOMIC DNA]</scope>
    <source>
        <strain evidence="2">ID-206-W2</strain>
    </source>
</reference>
<organism evidence="1 2">
    <name type="scientific">Smittium culicis</name>
    <dbReference type="NCBI Taxonomy" id="133412"/>
    <lineage>
        <taxon>Eukaryota</taxon>
        <taxon>Fungi</taxon>
        <taxon>Fungi incertae sedis</taxon>
        <taxon>Zoopagomycota</taxon>
        <taxon>Kickxellomycotina</taxon>
        <taxon>Harpellomycetes</taxon>
        <taxon>Harpellales</taxon>
        <taxon>Legeriomycetaceae</taxon>
        <taxon>Smittium</taxon>
    </lineage>
</organism>
<accession>A0A1R1WZI5</accession>
<dbReference type="InterPro" id="IPR036691">
    <property type="entry name" value="Endo/exonu/phosph_ase_sf"/>
</dbReference>
<proteinExistence type="predicted"/>
<evidence type="ECO:0008006" key="3">
    <source>
        <dbReference type="Google" id="ProtNLM"/>
    </source>
</evidence>
<evidence type="ECO:0000313" key="2">
    <source>
        <dbReference type="Proteomes" id="UP000187429"/>
    </source>
</evidence>
<keyword evidence="2" id="KW-1185">Reference proteome</keyword>
<dbReference type="Gene3D" id="3.60.10.10">
    <property type="entry name" value="Endonuclease/exonuclease/phosphatase"/>
    <property type="match status" value="1"/>
</dbReference>
<dbReference type="AlphaFoldDB" id="A0A1R1WZI5"/>
<protein>
    <recommendedName>
        <fullName evidence="3">Endonuclease/exonuclease/phosphatase domain-containing protein</fullName>
    </recommendedName>
</protein>
<dbReference type="OrthoDB" id="5598740at2759"/>
<evidence type="ECO:0000313" key="1">
    <source>
        <dbReference type="EMBL" id="OMJ07781.1"/>
    </source>
</evidence>
<sequence>MAETNNMKIGYWNCQGLSDRKWDKALFEFINSEMDILFLAESWFIDEDIHQSHPNYLTSTRRIDPKTIFGHESAEIVCLVSPNIRRIISSRYTSHHQ</sequence>
<comment type="caution">
    <text evidence="1">The sequence shown here is derived from an EMBL/GenBank/DDBJ whole genome shotgun (WGS) entry which is preliminary data.</text>
</comment>